<proteinExistence type="predicted"/>
<evidence type="ECO:0000313" key="1">
    <source>
        <dbReference type="EMBL" id="SFU49279.1"/>
    </source>
</evidence>
<sequence length="711" mass="78828">MPIPISPTPGFNPSDNNDLYFADWVVLPSVYNLTYSQGNDSPADINAVIGIKNFIADESFNYDSYRIKCETNFSNDIFAIVSGTVADTGENGLLLSEANLNTILNINFNGLGLLDVGDYSLTVIYKAYGLSGETEVYLEEKTVSVNLTVVSEDTAYVTPVNTYFQYSEGGYGIETIVVSAEGDFEIKVPSQFTLTAEGLTLDNVYLTTKTYVGSGSMEISVSVLNLLLFQNSITFNSCSISSNGNISNFYFIRNQEESDQPMVVFPEALEFDVFEGSSVIDPKDLFILTQEDFTVDVFIGWAYSSVIQGNGPQEIQVGIVSASNFSVGSYEGYITVSSGGDSLQVPIVVNVLPFFNTTFSESLNFTLDDHYVTVNSVEPNSIVNVVMSMKIYNYASSSYVDKIYKGSVPVFGGEAKFYPGTIIETAIKKLNAPADYLEGSISDLEGVFPVYKPAKVSISLEEMNIDTEEVINSGTVNNVLWLKGVTPEGFSSEGILEVTDVSERVTINSIATVSFAKLPGVYQIKTLVNDEEESIEYYNASDEYVFTLLKNFNSYAQGDVIEIIIMTELGNYTKKFIVFPDSKNSNLIAWSNEYGCLKIFEFTGDYTLKDELDFISNTSFKNNVQFSENLEILKNNILTINTGYVLSTGYEIISSLMYAKKVWKLYQGSSKVLLLNSTTTELENKSSDQELFYYDVEFKINADYVFQVFKF</sequence>
<dbReference type="EMBL" id="FPBK01000005">
    <property type="protein sequence ID" value="SFU49279.1"/>
    <property type="molecule type" value="Genomic_DNA"/>
</dbReference>
<gene>
    <name evidence="1" type="ORF">SAMN05216480_10558</name>
</gene>
<keyword evidence="2" id="KW-1185">Reference proteome</keyword>
<dbReference type="STRING" id="1224947.SAMN05216480_10558"/>
<dbReference type="Proteomes" id="UP000199138">
    <property type="component" value="Unassembled WGS sequence"/>
</dbReference>
<accession>A0A1I7GLI7</accession>
<evidence type="ECO:0000313" key="2">
    <source>
        <dbReference type="Proteomes" id="UP000199138"/>
    </source>
</evidence>
<organism evidence="1 2">
    <name type="scientific">Pustulibacterium marinum</name>
    <dbReference type="NCBI Taxonomy" id="1224947"/>
    <lineage>
        <taxon>Bacteria</taxon>
        <taxon>Pseudomonadati</taxon>
        <taxon>Bacteroidota</taxon>
        <taxon>Flavobacteriia</taxon>
        <taxon>Flavobacteriales</taxon>
        <taxon>Flavobacteriaceae</taxon>
        <taxon>Pustulibacterium</taxon>
    </lineage>
</organism>
<reference evidence="1 2" key="1">
    <citation type="submission" date="2016-10" db="EMBL/GenBank/DDBJ databases">
        <authorList>
            <person name="de Groot N.N."/>
        </authorList>
    </citation>
    <scope>NUCLEOTIDE SEQUENCE [LARGE SCALE GENOMIC DNA]</scope>
    <source>
        <strain evidence="1 2">CGMCC 1.12333</strain>
    </source>
</reference>
<dbReference type="OrthoDB" id="1191339at2"/>
<dbReference type="AlphaFoldDB" id="A0A1I7GLI7"/>
<protein>
    <submittedName>
        <fullName evidence="1">Uncharacterized protein</fullName>
    </submittedName>
</protein>
<dbReference type="RefSeq" id="WP_093024731.1">
    <property type="nucleotide sequence ID" value="NZ_FPBK01000005.1"/>
</dbReference>
<name>A0A1I7GLI7_9FLAO</name>